<evidence type="ECO:0000313" key="31">
    <source>
        <dbReference type="Proteomes" id="UP000326924"/>
    </source>
</evidence>
<organism evidence="30 31">
    <name type="scientific">Sphaerosporella brunnea</name>
    <dbReference type="NCBI Taxonomy" id="1250544"/>
    <lineage>
        <taxon>Eukaryota</taxon>
        <taxon>Fungi</taxon>
        <taxon>Dikarya</taxon>
        <taxon>Ascomycota</taxon>
        <taxon>Pezizomycotina</taxon>
        <taxon>Pezizomycetes</taxon>
        <taxon>Pezizales</taxon>
        <taxon>Pyronemataceae</taxon>
        <taxon>Sphaerosporella</taxon>
    </lineage>
</organism>
<evidence type="ECO:0000256" key="21">
    <source>
        <dbReference type="ARBA" id="ARBA00023015"/>
    </source>
</evidence>
<dbReference type="PANTHER" id="PTHR12209:SF0">
    <property type="entry name" value="EKC_KEOPS COMPLEX SUBUNIT TP53RK"/>
    <property type="match status" value="1"/>
</dbReference>
<evidence type="ECO:0000256" key="10">
    <source>
        <dbReference type="ARBA" id="ARBA00022454"/>
    </source>
</evidence>
<dbReference type="FunCoup" id="A0A5J5ELJ6">
    <property type="interactions" value="910"/>
</dbReference>
<evidence type="ECO:0000256" key="28">
    <source>
        <dbReference type="ARBA" id="ARBA00048679"/>
    </source>
</evidence>
<protein>
    <recommendedName>
        <fullName evidence="9">EKC/KEOPS complex subunit BUD32</fullName>
        <ecNumber evidence="7">2.7.11.1</ecNumber>
    </recommendedName>
    <alternativeName>
        <fullName evidence="25 26">Atypical Serine/threonine protein kinase BUD32</fullName>
    </alternativeName>
    <alternativeName>
        <fullName evidence="8">EKC/KEOPS complex subunit bud32</fullName>
    </alternativeName>
</protein>
<keyword evidence="21" id="KW-0805">Transcription regulation</keyword>
<evidence type="ECO:0000256" key="23">
    <source>
        <dbReference type="ARBA" id="ARBA00023163"/>
    </source>
</evidence>
<evidence type="ECO:0000256" key="17">
    <source>
        <dbReference type="ARBA" id="ARBA00022777"/>
    </source>
</evidence>
<dbReference type="GO" id="GO:0005829">
    <property type="term" value="C:cytosol"/>
    <property type="evidence" value="ECO:0007669"/>
    <property type="project" value="TreeGrafter"/>
</dbReference>
<dbReference type="InterPro" id="IPR000719">
    <property type="entry name" value="Prot_kinase_dom"/>
</dbReference>
<evidence type="ECO:0000256" key="16">
    <source>
        <dbReference type="ARBA" id="ARBA00022741"/>
    </source>
</evidence>
<dbReference type="EC" id="2.7.11.1" evidence="7"/>
<keyword evidence="18" id="KW-0378">Hydrolase</keyword>
<keyword evidence="14" id="KW-0808">Transferase</keyword>
<evidence type="ECO:0000256" key="6">
    <source>
        <dbReference type="ARBA" id="ARBA00011534"/>
    </source>
</evidence>
<gene>
    <name evidence="30" type="ORF">FN846DRAFT_968788</name>
</gene>
<evidence type="ECO:0000256" key="1">
    <source>
        <dbReference type="ARBA" id="ARBA00003747"/>
    </source>
</evidence>
<comment type="subcellular location">
    <subcellularLocation>
        <location evidence="4">Chromosome</location>
        <location evidence="4">Telomere</location>
    </subcellularLocation>
    <subcellularLocation>
        <location evidence="3">Cytoplasm</location>
    </subcellularLocation>
    <subcellularLocation>
        <location evidence="2">Nucleus</location>
    </subcellularLocation>
</comment>
<dbReference type="Pfam" id="PF06293">
    <property type="entry name" value="Kdo"/>
    <property type="match status" value="1"/>
</dbReference>
<dbReference type="AlphaFoldDB" id="A0A5J5ELJ6"/>
<evidence type="ECO:0000256" key="8">
    <source>
        <dbReference type="ARBA" id="ARBA00013948"/>
    </source>
</evidence>
<keyword evidence="12" id="KW-0723">Serine/threonine-protein kinase</keyword>
<evidence type="ECO:0000256" key="25">
    <source>
        <dbReference type="ARBA" id="ARBA00030980"/>
    </source>
</evidence>
<comment type="function">
    <text evidence="1">Component of the EKC/KEOPS complex that is required for the formation of a threonylcarbamoyl group on adenosine at position 37 (t(6)A37) in tRNAs that read codons beginning with adenine. The complex is probably involved in the transfer of the threonylcarbamoyl moiety of threonylcarbamoyl-AMP (TC-AMP) to the N6 group of A37. BUD32 has ATPase activity in the context of the EKC/KEOPS complex and likely plays a supporting role to the catalytic subunit KAE1. The EKC/KEOPS complex also promotes both telomere uncapping and telomere elongation. The complex is required for efficient recruitment of transcriptional coactivators.</text>
</comment>
<keyword evidence="16" id="KW-0547">Nucleotide-binding</keyword>
<evidence type="ECO:0000256" key="27">
    <source>
        <dbReference type="ARBA" id="ARBA00047899"/>
    </source>
</evidence>
<accession>A0A5J5ELJ6</accession>
<evidence type="ECO:0000256" key="19">
    <source>
        <dbReference type="ARBA" id="ARBA00022840"/>
    </source>
</evidence>
<evidence type="ECO:0000256" key="5">
    <source>
        <dbReference type="ARBA" id="ARBA00010630"/>
    </source>
</evidence>
<dbReference type="FunFam" id="1.10.510.10:FF:000845">
    <property type="entry name" value="Probable bifunctional tRNA threonylcarbamoyladenosine biosynthesis protein"/>
    <property type="match status" value="1"/>
</dbReference>
<evidence type="ECO:0000256" key="18">
    <source>
        <dbReference type="ARBA" id="ARBA00022801"/>
    </source>
</evidence>
<evidence type="ECO:0000256" key="22">
    <source>
        <dbReference type="ARBA" id="ARBA00023159"/>
    </source>
</evidence>
<dbReference type="GO" id="GO:0016787">
    <property type="term" value="F:hydrolase activity"/>
    <property type="evidence" value="ECO:0007669"/>
    <property type="project" value="UniProtKB-KW"/>
</dbReference>
<dbReference type="PROSITE" id="PS00109">
    <property type="entry name" value="PROTEIN_KINASE_TYR"/>
    <property type="match status" value="1"/>
</dbReference>
<dbReference type="GO" id="GO:0004674">
    <property type="term" value="F:protein serine/threonine kinase activity"/>
    <property type="evidence" value="ECO:0007669"/>
    <property type="project" value="UniProtKB-KW"/>
</dbReference>
<evidence type="ECO:0000256" key="4">
    <source>
        <dbReference type="ARBA" id="ARBA00004574"/>
    </source>
</evidence>
<dbReference type="OrthoDB" id="3399at2759"/>
<keyword evidence="11" id="KW-0963">Cytoplasm</keyword>
<comment type="similarity">
    <text evidence="5">Belongs to the protein kinase superfamily. BUD32 family.</text>
</comment>
<evidence type="ECO:0000256" key="26">
    <source>
        <dbReference type="ARBA" id="ARBA00033194"/>
    </source>
</evidence>
<dbReference type="PROSITE" id="PS50011">
    <property type="entry name" value="PROTEIN_KINASE_DOM"/>
    <property type="match status" value="1"/>
</dbReference>
<keyword evidence="17 30" id="KW-0418">Kinase</keyword>
<reference evidence="30 31" key="1">
    <citation type="submission" date="2019-09" db="EMBL/GenBank/DDBJ databases">
        <title>Draft genome of the ectomycorrhizal ascomycete Sphaerosporella brunnea.</title>
        <authorList>
            <consortium name="DOE Joint Genome Institute"/>
            <person name="Benucci G.M."/>
            <person name="Marozzi G."/>
            <person name="Antonielli L."/>
            <person name="Sanchez S."/>
            <person name="Marco P."/>
            <person name="Wang X."/>
            <person name="Falini L.B."/>
            <person name="Barry K."/>
            <person name="Haridas S."/>
            <person name="Lipzen A."/>
            <person name="Labutti K."/>
            <person name="Grigoriev I.V."/>
            <person name="Murat C."/>
            <person name="Martin F."/>
            <person name="Albertini E."/>
            <person name="Donnini D."/>
            <person name="Bonito G."/>
        </authorList>
    </citation>
    <scope>NUCLEOTIDE SEQUENCE [LARGE SCALE GENOMIC DNA]</scope>
    <source>
        <strain evidence="30 31">Sb_GMNB300</strain>
    </source>
</reference>
<dbReference type="GO" id="GO:0000781">
    <property type="term" value="C:chromosome, telomeric region"/>
    <property type="evidence" value="ECO:0007669"/>
    <property type="project" value="UniProtKB-SubCell"/>
</dbReference>
<evidence type="ECO:0000313" key="30">
    <source>
        <dbReference type="EMBL" id="KAA8895608.1"/>
    </source>
</evidence>
<evidence type="ECO:0000256" key="13">
    <source>
        <dbReference type="ARBA" id="ARBA00022553"/>
    </source>
</evidence>
<evidence type="ECO:0000256" key="15">
    <source>
        <dbReference type="ARBA" id="ARBA00022694"/>
    </source>
</evidence>
<comment type="catalytic activity">
    <reaction evidence="27">
        <text>L-threonyl-[protein] + ATP = O-phospho-L-threonyl-[protein] + ADP + H(+)</text>
        <dbReference type="Rhea" id="RHEA:46608"/>
        <dbReference type="Rhea" id="RHEA-COMP:11060"/>
        <dbReference type="Rhea" id="RHEA-COMP:11605"/>
        <dbReference type="ChEBI" id="CHEBI:15378"/>
        <dbReference type="ChEBI" id="CHEBI:30013"/>
        <dbReference type="ChEBI" id="CHEBI:30616"/>
        <dbReference type="ChEBI" id="CHEBI:61977"/>
        <dbReference type="ChEBI" id="CHEBI:456216"/>
        <dbReference type="EC" id="2.7.11.1"/>
    </reaction>
</comment>
<keyword evidence="13" id="KW-0597">Phosphoprotein</keyword>
<dbReference type="GO" id="GO:0005524">
    <property type="term" value="F:ATP binding"/>
    <property type="evidence" value="ECO:0007669"/>
    <property type="project" value="UniProtKB-KW"/>
</dbReference>
<evidence type="ECO:0000256" key="7">
    <source>
        <dbReference type="ARBA" id="ARBA00012513"/>
    </source>
</evidence>
<keyword evidence="20" id="KW-0779">Telomere</keyword>
<dbReference type="NCBIfam" id="TIGR03724">
    <property type="entry name" value="arch_bud32"/>
    <property type="match status" value="1"/>
</dbReference>
<evidence type="ECO:0000256" key="11">
    <source>
        <dbReference type="ARBA" id="ARBA00022490"/>
    </source>
</evidence>
<proteinExistence type="inferred from homology"/>
<dbReference type="InterPro" id="IPR022495">
    <property type="entry name" value="Bud32"/>
</dbReference>
<evidence type="ECO:0000256" key="9">
    <source>
        <dbReference type="ARBA" id="ARBA00019973"/>
    </source>
</evidence>
<dbReference type="Proteomes" id="UP000326924">
    <property type="component" value="Unassembled WGS sequence"/>
</dbReference>
<dbReference type="FunFam" id="3.30.200.20:FF:000603">
    <property type="entry name" value="EKC/KEOPS complex subunit bud32"/>
    <property type="match status" value="1"/>
</dbReference>
<comment type="catalytic activity">
    <reaction evidence="28">
        <text>L-seryl-[protein] + ATP = O-phospho-L-seryl-[protein] + ADP + H(+)</text>
        <dbReference type="Rhea" id="RHEA:17989"/>
        <dbReference type="Rhea" id="RHEA-COMP:9863"/>
        <dbReference type="Rhea" id="RHEA-COMP:11604"/>
        <dbReference type="ChEBI" id="CHEBI:15378"/>
        <dbReference type="ChEBI" id="CHEBI:29999"/>
        <dbReference type="ChEBI" id="CHEBI:30616"/>
        <dbReference type="ChEBI" id="CHEBI:83421"/>
        <dbReference type="ChEBI" id="CHEBI:456216"/>
        <dbReference type="EC" id="2.7.11.1"/>
    </reaction>
</comment>
<keyword evidence="24" id="KW-0539">Nucleus</keyword>
<evidence type="ECO:0000256" key="14">
    <source>
        <dbReference type="ARBA" id="ARBA00022679"/>
    </source>
</evidence>
<name>A0A5J5ELJ6_9PEZI</name>
<dbReference type="Gene3D" id="3.30.200.20">
    <property type="entry name" value="Phosphorylase Kinase, domain 1"/>
    <property type="match status" value="1"/>
</dbReference>
<keyword evidence="19" id="KW-0067">ATP-binding</keyword>
<evidence type="ECO:0000256" key="3">
    <source>
        <dbReference type="ARBA" id="ARBA00004496"/>
    </source>
</evidence>
<dbReference type="PANTHER" id="PTHR12209">
    <property type="entry name" value="NON-SPECIFIC SERINE/THREONINE PROTEIN KINASE"/>
    <property type="match status" value="1"/>
</dbReference>
<evidence type="ECO:0000259" key="29">
    <source>
        <dbReference type="PROSITE" id="PS50011"/>
    </source>
</evidence>
<dbReference type="InParanoid" id="A0A5J5ELJ6"/>
<keyword evidence="10" id="KW-0158">Chromosome</keyword>
<evidence type="ECO:0000256" key="24">
    <source>
        <dbReference type="ARBA" id="ARBA00023242"/>
    </source>
</evidence>
<keyword evidence="23" id="KW-0804">Transcription</keyword>
<dbReference type="GO" id="GO:0005634">
    <property type="term" value="C:nucleus"/>
    <property type="evidence" value="ECO:0007669"/>
    <property type="project" value="UniProtKB-SubCell"/>
</dbReference>
<keyword evidence="15" id="KW-0819">tRNA processing</keyword>
<dbReference type="InterPro" id="IPR008266">
    <property type="entry name" value="Tyr_kinase_AS"/>
</dbReference>
<feature type="domain" description="Protein kinase" evidence="29">
    <location>
        <begin position="11"/>
        <end position="250"/>
    </location>
</feature>
<evidence type="ECO:0000256" key="20">
    <source>
        <dbReference type="ARBA" id="ARBA00022895"/>
    </source>
</evidence>
<keyword evidence="22" id="KW-0010">Activator</keyword>
<dbReference type="EMBL" id="VXIS01000254">
    <property type="protein sequence ID" value="KAA8895608.1"/>
    <property type="molecule type" value="Genomic_DNA"/>
</dbReference>
<comment type="caution">
    <text evidence="30">The sequence shown here is derived from an EMBL/GenBank/DDBJ whole genome shotgun (WGS) entry which is preliminary data.</text>
</comment>
<dbReference type="GO" id="GO:0070525">
    <property type="term" value="P:tRNA threonylcarbamoyladenosine metabolic process"/>
    <property type="evidence" value="ECO:0007669"/>
    <property type="project" value="TreeGrafter"/>
</dbReference>
<dbReference type="GO" id="GO:0008033">
    <property type="term" value="P:tRNA processing"/>
    <property type="evidence" value="ECO:0007669"/>
    <property type="project" value="UniProtKB-KW"/>
</dbReference>
<dbReference type="Gene3D" id="1.10.510.10">
    <property type="entry name" value="Transferase(Phosphotransferase) domain 1"/>
    <property type="match status" value="1"/>
</dbReference>
<sequence length="250" mass="27624">MASPTAAPLPDTPKELIKQGAEALVYKTTYLLPTIPALLKLRPRKPYRHPALDLRLTKHRCLSEARLLVRARSLGIPVPAVYFVDEARGEIFMEWIEGSSVRDILDQLLASEGGEAAVDRIMVRMGEAVGKLHAADIVHGDLTTSNVMVRTSRRKGLLGGAGEQENVDVGQAEGELLLIDLGLGSVSTAEEDKAVDLYVLERAFLSTHPRAERLFGDVLEAYQRSYKGSKPVMRRLQDVRMRGRKRSMIG</sequence>
<evidence type="ECO:0000256" key="2">
    <source>
        <dbReference type="ARBA" id="ARBA00004123"/>
    </source>
</evidence>
<comment type="subunit">
    <text evidence="6">Component of the EKC/KEOPS complex composed of at least BUD32, CGI121, GON7, KAE1 and PCC1; the whole complex dimerizes.</text>
</comment>
<keyword evidence="31" id="KW-1185">Reference proteome</keyword>
<dbReference type="GO" id="GO:0000408">
    <property type="term" value="C:EKC/KEOPS complex"/>
    <property type="evidence" value="ECO:0007669"/>
    <property type="project" value="TreeGrafter"/>
</dbReference>
<dbReference type="SUPFAM" id="SSF56112">
    <property type="entry name" value="Protein kinase-like (PK-like)"/>
    <property type="match status" value="1"/>
</dbReference>
<dbReference type="InterPro" id="IPR011009">
    <property type="entry name" value="Kinase-like_dom_sf"/>
</dbReference>
<evidence type="ECO:0000256" key="12">
    <source>
        <dbReference type="ARBA" id="ARBA00022527"/>
    </source>
</evidence>